<dbReference type="EMBL" id="JNFQ01000006">
    <property type="protein sequence ID" value="KFG71703.1"/>
    <property type="molecule type" value="Genomic_DNA"/>
</dbReference>
<accession>A0A086MS35</accession>
<comment type="caution">
    <text evidence="2">The sequence shown here is derived from an EMBL/GenBank/DDBJ whole genome shotgun (WGS) entry which is preliminary data.</text>
</comment>
<reference evidence="2 3" key="1">
    <citation type="submission" date="2014-05" db="EMBL/GenBank/DDBJ databases">
        <title>Complete genome sequence of the Streptomyces mutabilis TRM45540.</title>
        <authorList>
            <person name="Luo X."/>
            <person name="Zhang L."/>
        </authorList>
    </citation>
    <scope>NUCLEOTIDE SEQUENCE [LARGE SCALE GENOMIC DNA]</scope>
    <source>
        <strain evidence="2 3">TRM45540</strain>
    </source>
</reference>
<dbReference type="STRING" id="1915400.FM21_33685"/>
<dbReference type="AlphaFoldDB" id="A0A086MS35"/>
<evidence type="ECO:0000256" key="1">
    <source>
        <dbReference type="SAM" id="Coils"/>
    </source>
</evidence>
<dbReference type="Proteomes" id="UP000029095">
    <property type="component" value="Unassembled WGS sequence"/>
</dbReference>
<evidence type="ECO:0000313" key="2">
    <source>
        <dbReference type="EMBL" id="KFG71703.1"/>
    </source>
</evidence>
<dbReference type="InterPro" id="IPR027417">
    <property type="entry name" value="P-loop_NTPase"/>
</dbReference>
<keyword evidence="3" id="KW-1185">Reference proteome</keyword>
<evidence type="ECO:0000313" key="3">
    <source>
        <dbReference type="Proteomes" id="UP000029095"/>
    </source>
</evidence>
<name>A0A086MS35_9ACTN</name>
<keyword evidence="1" id="KW-0175">Coiled coil</keyword>
<dbReference type="SUPFAM" id="SSF52540">
    <property type="entry name" value="P-loop containing nucleoside triphosphate hydrolases"/>
    <property type="match status" value="1"/>
</dbReference>
<protein>
    <submittedName>
        <fullName evidence="2">Uncharacterized protein</fullName>
    </submittedName>
</protein>
<feature type="coiled-coil region" evidence="1">
    <location>
        <begin position="569"/>
        <end position="689"/>
    </location>
</feature>
<dbReference type="RefSeq" id="WP_043385262.1">
    <property type="nucleotide sequence ID" value="NZ_KN039949.1"/>
</dbReference>
<organism evidence="2 3">
    <name type="scientific">Streptomyces mutabilis</name>
    <dbReference type="NCBI Taxonomy" id="67332"/>
    <lineage>
        <taxon>Bacteria</taxon>
        <taxon>Bacillati</taxon>
        <taxon>Actinomycetota</taxon>
        <taxon>Actinomycetes</taxon>
        <taxon>Kitasatosporales</taxon>
        <taxon>Streptomycetaceae</taxon>
        <taxon>Streptomyces</taxon>
    </lineage>
</organism>
<sequence length="1023" mass="111782">MTTPPTSDPSRGIVGNRQLVGVQTFDIARLTAHAVPIVPETFIAVSGLGPKDDSNGSGKTSFLIAVSLLLADPQWRLEVNGGRHASGILFRPDAAGVDQAHHASPVTHGYIVGVFADLADPATSSLTVWVRIATTAPYLQANWTEGLHVADAPTDHERSIQADALWRELGTRQILSARAMAEKLYGTAPRCLTYLDTALRPPVPSLLSQQLTEMEPHEIGRSLIALSGMTHLLEEEEDLRGQALEHQINLDKAQTQHAQALLAEEEVMSGVRAREAARLALQRGHEAWRRYLAASFRDAHHSDQRIAETMEEERQAAATVAALVQDAEDHVTSFGSAAELATQESEARQRWSDAQQHARELSNKMTELTTRQALLRSQRTALLPQAQGWDGCDCATTAARLVQRRRDHTKAEQQCVEAENTVTRARTHLHNVERGRSGKAGRAIDLLSEHHIHAHGLLDQLNVDEAARPVWEPRLAPWQDAIVIEPEHDEKARRLLHTALPGAQIISADVGQECLPEGIHSTLNVARFLSTLQVRMIPSADSTAVRDHAMALTVTGGFAAPLAGRETRLRQARDDLAAAEQGATETTEAVTAATAALTLATAQHAAAQAAEELARLSTRENDLQTQIDELAGRVNKAAHDEQELQQTWKEAVARHASHEQLLANAKLKLDAVSKALKERHRSLEALERQRRQTASSQWQLQWGGTLEDAVHLLDPAPDQGRLPRPAALHRQAEDELRKAYEHYGVDGTPGADVGEDLRAGEEMMRAFADTDPAGLPSLTFADVAAPLDNRLAGHRDQDEVAAARITHDQHAREQAIAELTTGVATSLRNLETLQDMIEKHLDGLFAQISAAFNDLDLRGDGYGAKLEHISVRPQGAGDWQWQVIPRWKRSRSGGFVSYRENANSAQVKVHAILLVLAALLADSQTEGRVLILDELGNSLGEVNRKDMLAALRDVARDQHLTILGTCQDSVLADAADVCGELLWFVHASAADIVNQPTNVWAFDSNGARTQLTEDWITAGRTHA</sequence>
<proteinExistence type="predicted"/>
<gene>
    <name evidence="2" type="ORF">FM21_33685</name>
</gene>
<dbReference type="HOGENOM" id="CLU_294205_0_0_11"/>